<organism evidence="1 2">
    <name type="scientific">Helicobacter mastomyrinus</name>
    <dbReference type="NCBI Taxonomy" id="287948"/>
    <lineage>
        <taxon>Bacteria</taxon>
        <taxon>Pseudomonadati</taxon>
        <taxon>Campylobacterota</taxon>
        <taxon>Epsilonproteobacteria</taxon>
        <taxon>Campylobacterales</taxon>
        <taxon>Helicobacteraceae</taxon>
        <taxon>Helicobacter</taxon>
    </lineage>
</organism>
<evidence type="ECO:0000313" key="1">
    <source>
        <dbReference type="EMBL" id="XAM17219.1"/>
    </source>
</evidence>
<dbReference type="RefSeq" id="WP_343352951.1">
    <property type="nucleotide sequence ID" value="NZ_CP145316.1"/>
</dbReference>
<protein>
    <submittedName>
        <fullName evidence="1">Uncharacterized protein</fullName>
    </submittedName>
</protein>
<proteinExistence type="predicted"/>
<evidence type="ECO:0000313" key="2">
    <source>
        <dbReference type="Proteomes" id="UP001434737"/>
    </source>
</evidence>
<keyword evidence="2" id="KW-1185">Reference proteome</keyword>
<dbReference type="EMBL" id="CP145316">
    <property type="protein sequence ID" value="XAM17219.1"/>
    <property type="molecule type" value="Genomic_DNA"/>
</dbReference>
<accession>A0ABZ3F263</accession>
<dbReference type="Proteomes" id="UP001434737">
    <property type="component" value="Chromosome"/>
</dbReference>
<name>A0ABZ3F263_9HELI</name>
<sequence>MGLCQLSNLIKYNALDFEKSHSKGTIYKISHDYQIEEILWKRNKALESLKSHNVQIPNLLRKMNEPKTLSANEVANIESALK</sequence>
<gene>
    <name evidence="1" type="ORF">V3I05_05880</name>
</gene>
<reference evidence="1 2" key="1">
    <citation type="submission" date="2024-02" db="EMBL/GenBank/DDBJ databases">
        <title>Genome and pathogenicity analysis of Helicobacter mastomyrinus isolated from mice.</title>
        <authorList>
            <person name="Zhu L."/>
        </authorList>
    </citation>
    <scope>NUCLEOTIDE SEQUENCE [LARGE SCALE GENOMIC DNA]</scope>
    <source>
        <strain evidence="1 2">Hm-17</strain>
    </source>
</reference>